<sequence>MSVKKYTKEEIDSMEEKTDYERVNSMTDEEIRENAQSDPDVPIQSEKELEQFRPAKRRGKADESKKS</sequence>
<proteinExistence type="predicted"/>
<dbReference type="Proteomes" id="UP000028073">
    <property type="component" value="Unassembled WGS sequence"/>
</dbReference>
<name>A0A081NJ59_9GAMM</name>
<organism evidence="2 3">
    <name type="scientific">Endozoicomonas numazuensis</name>
    <dbReference type="NCBI Taxonomy" id="1137799"/>
    <lineage>
        <taxon>Bacteria</taxon>
        <taxon>Pseudomonadati</taxon>
        <taxon>Pseudomonadota</taxon>
        <taxon>Gammaproteobacteria</taxon>
        <taxon>Oceanospirillales</taxon>
        <taxon>Endozoicomonadaceae</taxon>
        <taxon>Endozoicomonas</taxon>
    </lineage>
</organism>
<dbReference type="EMBL" id="JOKH01000002">
    <property type="protein sequence ID" value="KEQ18482.1"/>
    <property type="molecule type" value="Genomic_DNA"/>
</dbReference>
<dbReference type="AlphaFoldDB" id="A0A081NJ59"/>
<evidence type="ECO:0000313" key="2">
    <source>
        <dbReference type="EMBL" id="KEQ18482.1"/>
    </source>
</evidence>
<feature type="compositionally biased region" description="Basic and acidic residues" evidence="1">
    <location>
        <begin position="1"/>
        <end position="22"/>
    </location>
</feature>
<keyword evidence="3" id="KW-1185">Reference proteome</keyword>
<dbReference type="OrthoDB" id="7067563at2"/>
<feature type="region of interest" description="Disordered" evidence="1">
    <location>
        <begin position="1"/>
        <end position="67"/>
    </location>
</feature>
<protein>
    <submittedName>
        <fullName evidence="2">Uncharacterized protein</fullName>
    </submittedName>
</protein>
<dbReference type="STRING" id="1137799.GZ78_13430"/>
<dbReference type="RefSeq" id="WP_034835854.1">
    <property type="nucleotide sequence ID" value="NZ_JOKH01000002.1"/>
</dbReference>
<gene>
    <name evidence="2" type="ORF">GZ78_13430</name>
</gene>
<comment type="caution">
    <text evidence="2">The sequence shown here is derived from an EMBL/GenBank/DDBJ whole genome shotgun (WGS) entry which is preliminary data.</text>
</comment>
<accession>A0A081NJ59</accession>
<evidence type="ECO:0000256" key="1">
    <source>
        <dbReference type="SAM" id="MobiDB-lite"/>
    </source>
</evidence>
<reference evidence="2 3" key="1">
    <citation type="submission" date="2014-06" db="EMBL/GenBank/DDBJ databases">
        <title>Whole Genome Sequences of Three Symbiotic Endozoicomonas Bacteria.</title>
        <authorList>
            <person name="Neave M.J."/>
            <person name="Apprill A."/>
            <person name="Voolstra C.R."/>
        </authorList>
    </citation>
    <scope>NUCLEOTIDE SEQUENCE [LARGE SCALE GENOMIC DNA]</scope>
    <source>
        <strain evidence="2 3">DSM 25634</strain>
    </source>
</reference>
<evidence type="ECO:0000313" key="3">
    <source>
        <dbReference type="Proteomes" id="UP000028073"/>
    </source>
</evidence>